<dbReference type="InterPro" id="IPR050554">
    <property type="entry name" value="Met_Synthase/Corrinoid"/>
</dbReference>
<evidence type="ECO:0000259" key="1">
    <source>
        <dbReference type="PROSITE" id="PS50974"/>
    </source>
</evidence>
<gene>
    <name evidence="2" type="ORF">EVA_07174</name>
</gene>
<feature type="domain" description="AdoMet activation" evidence="1">
    <location>
        <begin position="1"/>
        <end position="332"/>
    </location>
</feature>
<dbReference type="GO" id="GO:0005829">
    <property type="term" value="C:cytosol"/>
    <property type="evidence" value="ECO:0007669"/>
    <property type="project" value="TreeGrafter"/>
</dbReference>
<dbReference type="PROSITE" id="PS50974">
    <property type="entry name" value="ADOMET_ACTIVATION"/>
    <property type="match status" value="1"/>
</dbReference>
<dbReference type="Pfam" id="PF02965">
    <property type="entry name" value="Met_synt_B12"/>
    <property type="match status" value="1"/>
</dbReference>
<proteinExistence type="predicted"/>
<comment type="caution">
    <text evidence="2">The sequence shown here is derived from an EMBL/GenBank/DDBJ whole genome shotgun (WGS) entry which is preliminary data.</text>
</comment>
<dbReference type="InterPro" id="IPR004223">
    <property type="entry name" value="VitB12-dep_Met_synth_activ_dom"/>
</dbReference>
<dbReference type="InterPro" id="IPR037010">
    <property type="entry name" value="VitB12-dep_Met_synth_activ_sf"/>
</dbReference>
<dbReference type="Gene3D" id="3.10.196.10">
    <property type="entry name" value="Vitamin B12-dependent methionine synthase, activation domain"/>
    <property type="match status" value="1"/>
</dbReference>
<dbReference type="EMBL" id="AMCI01001714">
    <property type="protein sequence ID" value="EJX04715.1"/>
    <property type="molecule type" value="Genomic_DNA"/>
</dbReference>
<dbReference type="AlphaFoldDB" id="J9GVV4"/>
<dbReference type="GO" id="GO:0008705">
    <property type="term" value="F:methionine synthase activity"/>
    <property type="evidence" value="ECO:0007669"/>
    <property type="project" value="InterPro"/>
</dbReference>
<reference evidence="2" key="1">
    <citation type="journal article" date="2012" name="PLoS ONE">
        <title>Gene sets for utilization of primary and secondary nutrition supplies in the distal gut of endangered iberian lynx.</title>
        <authorList>
            <person name="Alcaide M."/>
            <person name="Messina E."/>
            <person name="Richter M."/>
            <person name="Bargiela R."/>
            <person name="Peplies J."/>
            <person name="Huws S.A."/>
            <person name="Newbold C.J."/>
            <person name="Golyshin P.N."/>
            <person name="Simon M.A."/>
            <person name="Lopez G."/>
            <person name="Yakimov M.M."/>
            <person name="Ferrer M."/>
        </authorList>
    </citation>
    <scope>NUCLEOTIDE SEQUENCE</scope>
</reference>
<evidence type="ECO:0000313" key="2">
    <source>
        <dbReference type="EMBL" id="EJX04715.1"/>
    </source>
</evidence>
<dbReference type="Gene3D" id="1.10.288.10">
    <property type="entry name" value="Cobalamin-dependent Methionine Synthase, domain 2"/>
    <property type="match status" value="1"/>
</dbReference>
<sequence length="332" mass="37663">MIISYQIHEVAPYINWIYFFHAWGFQPRFANIAQIHGCDACRAMWLSSFPTEERGKAAEAMQLFKEAGRILVALEEIGKEMDSEMTDANEQPSASFDKKTEMANKGNGNFRIKTMVKLLPANADGDDLLITKENGEKMRFPLLRQQVVKREQSPFLCLSDYIRPLSSGFADRIGVFASTVDPHMEQMYADDPYKHLLVQTLSDRLAEAATEKMHERVRKEVWGYAPNEDLSIPDLLIEKYQGIRPAVGYPSLPDQSVNFLLDELMDMKQIGISLTENGAMHPHASVCGLMFAHPAAEYFSVGKIGKDQLEDYARRRGMSVNNMRRFLAANLQ</sequence>
<protein>
    <submittedName>
        <fullName evidence="2">Methionine synthase (B12-dependent)</fullName>
    </submittedName>
</protein>
<accession>J9GVV4</accession>
<dbReference type="SUPFAM" id="SSF56507">
    <property type="entry name" value="Methionine synthase activation domain-like"/>
    <property type="match status" value="1"/>
</dbReference>
<name>J9GVV4_9ZZZZ</name>
<dbReference type="PANTHER" id="PTHR45833">
    <property type="entry name" value="METHIONINE SYNTHASE"/>
    <property type="match status" value="1"/>
</dbReference>
<organism evidence="2">
    <name type="scientific">gut metagenome</name>
    <dbReference type="NCBI Taxonomy" id="749906"/>
    <lineage>
        <taxon>unclassified sequences</taxon>
        <taxon>metagenomes</taxon>
        <taxon>organismal metagenomes</taxon>
    </lineage>
</organism>